<dbReference type="Proteomes" id="UP000319160">
    <property type="component" value="Unassembled WGS sequence"/>
</dbReference>
<reference evidence="3" key="1">
    <citation type="submission" date="2019-06" db="EMBL/GenBank/DDBJ databases">
        <title>Draft genome sequence of the griseofulvin-producing fungus Xylaria cubensis strain G536.</title>
        <authorList>
            <person name="Mead M.E."/>
            <person name="Raja H.A."/>
            <person name="Steenwyk J.L."/>
            <person name="Knowles S.L."/>
            <person name="Oberlies N.H."/>
            <person name="Rokas A."/>
        </authorList>
    </citation>
    <scope>NUCLEOTIDE SEQUENCE [LARGE SCALE GENOMIC DNA]</scope>
    <source>
        <strain evidence="3">G536</strain>
    </source>
</reference>
<dbReference type="Gene3D" id="3.90.1140.10">
    <property type="entry name" value="Cyclic phosphodiesterase"/>
    <property type="match status" value="1"/>
</dbReference>
<evidence type="ECO:0000313" key="3">
    <source>
        <dbReference type="Proteomes" id="UP000319160"/>
    </source>
</evidence>
<dbReference type="InterPro" id="IPR009097">
    <property type="entry name" value="Cyclic_Pdiesterase"/>
</dbReference>
<dbReference type="OrthoDB" id="5364416at2759"/>
<dbReference type="AlphaFoldDB" id="A0A553HK10"/>
<evidence type="ECO:0008006" key="4">
    <source>
        <dbReference type="Google" id="ProtNLM"/>
    </source>
</evidence>
<proteinExistence type="predicted"/>
<dbReference type="Pfam" id="PF13563">
    <property type="entry name" value="2_5_RNA_ligase2"/>
    <property type="match status" value="1"/>
</dbReference>
<keyword evidence="3" id="KW-1185">Reference proteome</keyword>
<accession>A0A553HK10</accession>
<dbReference type="EMBL" id="VFLP01000092">
    <property type="protein sequence ID" value="TRX88290.1"/>
    <property type="molecule type" value="Genomic_DNA"/>
</dbReference>
<gene>
    <name evidence="2" type="ORF">FHL15_010794</name>
</gene>
<name>A0A553HK10_9PEZI</name>
<evidence type="ECO:0000313" key="2">
    <source>
        <dbReference type="EMBL" id="TRX88290.1"/>
    </source>
</evidence>
<protein>
    <recommendedName>
        <fullName evidence="4">Phosphoesterase HXTX domain-containing protein</fullName>
    </recommendedName>
</protein>
<sequence length="196" mass="22408">MTSTSQRPTSARRQDRPSVPSAPEEDVYVLTLKTEPAHQKRMSELRTRYFPPHLLKVDAHITLFHALPDSLKSVVISDLSSLCAKISTFDIRAAKPFRMGRGVGVHVSGLAPVEKLCAELQTRWDGHLTPQDRNKFRGHYTLMNKVDDREVIDKCLAELESDFTGCEGLATGLDLWRYDRGWWRYERDFEFSSLSV</sequence>
<dbReference type="SUPFAM" id="SSF55144">
    <property type="entry name" value="LigT-like"/>
    <property type="match status" value="1"/>
</dbReference>
<feature type="compositionally biased region" description="Polar residues" evidence="1">
    <location>
        <begin position="1"/>
        <end position="11"/>
    </location>
</feature>
<comment type="caution">
    <text evidence="2">The sequence shown here is derived from an EMBL/GenBank/DDBJ whole genome shotgun (WGS) entry which is preliminary data.</text>
</comment>
<dbReference type="STRING" id="2512241.A0A553HK10"/>
<organism evidence="2 3">
    <name type="scientific">Xylaria flabelliformis</name>
    <dbReference type="NCBI Taxonomy" id="2512241"/>
    <lineage>
        <taxon>Eukaryota</taxon>
        <taxon>Fungi</taxon>
        <taxon>Dikarya</taxon>
        <taxon>Ascomycota</taxon>
        <taxon>Pezizomycotina</taxon>
        <taxon>Sordariomycetes</taxon>
        <taxon>Xylariomycetidae</taxon>
        <taxon>Xylariales</taxon>
        <taxon>Xylariaceae</taxon>
        <taxon>Xylaria</taxon>
    </lineage>
</organism>
<feature type="region of interest" description="Disordered" evidence="1">
    <location>
        <begin position="1"/>
        <end position="24"/>
    </location>
</feature>
<evidence type="ECO:0000256" key="1">
    <source>
        <dbReference type="SAM" id="MobiDB-lite"/>
    </source>
</evidence>